<proteinExistence type="predicted"/>
<feature type="region of interest" description="Disordered" evidence="1">
    <location>
        <begin position="1"/>
        <end position="22"/>
    </location>
</feature>
<sequence length="288" mass="31450">MKEHLPTGISVSSGNLEDLPSLPRDMMQRRDLSVKSVKMQRHDGDRSLRSSIQECYLEILSLFFLAVLVSCMNHVLFAHFDGQEPGSHTSQFWVTVLKNMFPAAVAFLLFMGLKICLSQVALYHIQLSSHPIGVVNFMTSPPGLLNILSTLLKSSMHASILSFALLTAITQAVALTSLFVPFPLSTLTLSARRKSVIDVARTGDDDQLGISTSQRWQQLIQRAASSNSAPGWNPPAGCGSTIKQDIWPSKVNTSDSLLTLSPTSGTFFNSTPTFAYTSSEKGSPFNRA</sequence>
<organism evidence="3 4">
    <name type="scientific">Collybiopsis confluens</name>
    <dbReference type="NCBI Taxonomy" id="2823264"/>
    <lineage>
        <taxon>Eukaryota</taxon>
        <taxon>Fungi</taxon>
        <taxon>Dikarya</taxon>
        <taxon>Basidiomycota</taxon>
        <taxon>Agaricomycotina</taxon>
        <taxon>Agaricomycetes</taxon>
        <taxon>Agaricomycetidae</taxon>
        <taxon>Agaricales</taxon>
        <taxon>Marasmiineae</taxon>
        <taxon>Omphalotaceae</taxon>
        <taxon>Collybiopsis</taxon>
    </lineage>
</organism>
<dbReference type="Proteomes" id="UP000518752">
    <property type="component" value="Unassembled WGS sequence"/>
</dbReference>
<comment type="caution">
    <text evidence="3">The sequence shown here is derived from an EMBL/GenBank/DDBJ whole genome shotgun (WGS) entry which is preliminary data.</text>
</comment>
<evidence type="ECO:0000313" key="3">
    <source>
        <dbReference type="EMBL" id="KAF5376401.1"/>
    </source>
</evidence>
<dbReference type="OrthoDB" id="3158487at2759"/>
<dbReference type="EMBL" id="JAACJN010000091">
    <property type="protein sequence ID" value="KAF5376401.1"/>
    <property type="molecule type" value="Genomic_DNA"/>
</dbReference>
<dbReference type="AlphaFoldDB" id="A0A8H5M0R4"/>
<reference evidence="3 4" key="1">
    <citation type="journal article" date="2020" name="ISME J.">
        <title>Uncovering the hidden diversity of litter-decomposition mechanisms in mushroom-forming fungi.</title>
        <authorList>
            <person name="Floudas D."/>
            <person name="Bentzer J."/>
            <person name="Ahren D."/>
            <person name="Johansson T."/>
            <person name="Persson P."/>
            <person name="Tunlid A."/>
        </authorList>
    </citation>
    <scope>NUCLEOTIDE SEQUENCE [LARGE SCALE GENOMIC DNA]</scope>
    <source>
        <strain evidence="3 4">CBS 406.79</strain>
    </source>
</reference>
<feature type="transmembrane region" description="Helical" evidence="2">
    <location>
        <begin position="100"/>
        <end position="122"/>
    </location>
</feature>
<feature type="transmembrane region" description="Helical" evidence="2">
    <location>
        <begin position="56"/>
        <end position="80"/>
    </location>
</feature>
<protein>
    <submittedName>
        <fullName evidence="3">Uncharacterized protein</fullName>
    </submittedName>
</protein>
<name>A0A8H5M0R4_9AGAR</name>
<keyword evidence="2" id="KW-0472">Membrane</keyword>
<keyword evidence="4" id="KW-1185">Reference proteome</keyword>
<feature type="transmembrane region" description="Helical" evidence="2">
    <location>
        <begin position="158"/>
        <end position="184"/>
    </location>
</feature>
<keyword evidence="2" id="KW-0812">Transmembrane</keyword>
<gene>
    <name evidence="3" type="ORF">D9757_008695</name>
</gene>
<keyword evidence="2" id="KW-1133">Transmembrane helix</keyword>
<evidence type="ECO:0000256" key="1">
    <source>
        <dbReference type="SAM" id="MobiDB-lite"/>
    </source>
</evidence>
<evidence type="ECO:0000256" key="2">
    <source>
        <dbReference type="SAM" id="Phobius"/>
    </source>
</evidence>
<evidence type="ECO:0000313" key="4">
    <source>
        <dbReference type="Proteomes" id="UP000518752"/>
    </source>
</evidence>
<accession>A0A8H5M0R4</accession>